<accession>A0AAN9XTF9</accession>
<evidence type="ECO:0000313" key="2">
    <source>
        <dbReference type="EMBL" id="KAK7406854.1"/>
    </source>
</evidence>
<organism evidence="2 3">
    <name type="scientific">Psophocarpus tetragonolobus</name>
    <name type="common">Winged bean</name>
    <name type="synonym">Dolichos tetragonolobus</name>
    <dbReference type="NCBI Taxonomy" id="3891"/>
    <lineage>
        <taxon>Eukaryota</taxon>
        <taxon>Viridiplantae</taxon>
        <taxon>Streptophyta</taxon>
        <taxon>Embryophyta</taxon>
        <taxon>Tracheophyta</taxon>
        <taxon>Spermatophyta</taxon>
        <taxon>Magnoliopsida</taxon>
        <taxon>eudicotyledons</taxon>
        <taxon>Gunneridae</taxon>
        <taxon>Pentapetalae</taxon>
        <taxon>rosids</taxon>
        <taxon>fabids</taxon>
        <taxon>Fabales</taxon>
        <taxon>Fabaceae</taxon>
        <taxon>Papilionoideae</taxon>
        <taxon>50 kb inversion clade</taxon>
        <taxon>NPAAA clade</taxon>
        <taxon>indigoferoid/millettioid clade</taxon>
        <taxon>Phaseoleae</taxon>
        <taxon>Psophocarpus</taxon>
    </lineage>
</organism>
<dbReference type="AlphaFoldDB" id="A0AAN9XTF9"/>
<keyword evidence="3" id="KW-1185">Reference proteome</keyword>
<comment type="caution">
    <text evidence="2">The sequence shown here is derived from an EMBL/GenBank/DDBJ whole genome shotgun (WGS) entry which is preliminary data.</text>
</comment>
<protein>
    <submittedName>
        <fullName evidence="2">Uncharacterized protein</fullName>
    </submittedName>
</protein>
<dbReference type="Proteomes" id="UP001386955">
    <property type="component" value="Unassembled WGS sequence"/>
</dbReference>
<feature type="compositionally biased region" description="Low complexity" evidence="1">
    <location>
        <begin position="113"/>
        <end position="142"/>
    </location>
</feature>
<evidence type="ECO:0000256" key="1">
    <source>
        <dbReference type="SAM" id="MobiDB-lite"/>
    </source>
</evidence>
<name>A0AAN9XTF9_PSOTE</name>
<proteinExistence type="predicted"/>
<gene>
    <name evidence="2" type="ORF">VNO78_08488</name>
</gene>
<sequence length="151" mass="17001">MTTLKLPPGVPPFSDFINHTKNYDTIAETLCLPGKSFIKDEDGKPLKILRSHRNLVASMWNEFSFANLSPNSHNFDINAAYTDSLWVKAYSLLSLLNWWIGQQIRNTWMKQLPTTTQPSEQQPSTPQSSEQQPPTVQPSEQPDALEISATG</sequence>
<evidence type="ECO:0000313" key="3">
    <source>
        <dbReference type="Proteomes" id="UP001386955"/>
    </source>
</evidence>
<dbReference type="EMBL" id="JAYMYS010000002">
    <property type="protein sequence ID" value="KAK7406854.1"/>
    <property type="molecule type" value="Genomic_DNA"/>
</dbReference>
<feature type="region of interest" description="Disordered" evidence="1">
    <location>
        <begin position="112"/>
        <end position="151"/>
    </location>
</feature>
<reference evidence="2 3" key="1">
    <citation type="submission" date="2024-01" db="EMBL/GenBank/DDBJ databases">
        <title>The genomes of 5 underutilized Papilionoideae crops provide insights into root nodulation and disease resistanc.</title>
        <authorList>
            <person name="Jiang F."/>
        </authorList>
    </citation>
    <scope>NUCLEOTIDE SEQUENCE [LARGE SCALE GENOMIC DNA]</scope>
    <source>
        <strain evidence="2">DUOXIRENSHENG_FW03</strain>
        <tissue evidence="2">Leaves</tissue>
    </source>
</reference>